<organism evidence="1 2">
    <name type="scientific">Ustilaginoidea virens</name>
    <name type="common">Rice false smut fungus</name>
    <name type="synonym">Villosiclava virens</name>
    <dbReference type="NCBI Taxonomy" id="1159556"/>
    <lineage>
        <taxon>Eukaryota</taxon>
        <taxon>Fungi</taxon>
        <taxon>Dikarya</taxon>
        <taxon>Ascomycota</taxon>
        <taxon>Pezizomycotina</taxon>
        <taxon>Sordariomycetes</taxon>
        <taxon>Hypocreomycetidae</taxon>
        <taxon>Hypocreales</taxon>
        <taxon>Clavicipitaceae</taxon>
        <taxon>Ustilaginoidea</taxon>
    </lineage>
</organism>
<reference evidence="2" key="1">
    <citation type="journal article" date="2016" name="Genome Announc.">
        <title>Genome sequence of Ustilaginoidea virens IPU010, a rice pathogenic fungus causing false smut.</title>
        <authorList>
            <person name="Kumagai T."/>
            <person name="Ishii T."/>
            <person name="Terai G."/>
            <person name="Umemura M."/>
            <person name="Machida M."/>
            <person name="Asai K."/>
        </authorList>
    </citation>
    <scope>NUCLEOTIDE SEQUENCE [LARGE SCALE GENOMIC DNA]</scope>
    <source>
        <strain evidence="2">IPU010</strain>
    </source>
</reference>
<proteinExistence type="predicted"/>
<dbReference type="Proteomes" id="UP000054053">
    <property type="component" value="Unassembled WGS sequence"/>
</dbReference>
<evidence type="ECO:0000313" key="1">
    <source>
        <dbReference type="EMBL" id="GAO13417.1"/>
    </source>
</evidence>
<protein>
    <submittedName>
        <fullName evidence="1">Uncharacterized protein</fullName>
    </submittedName>
</protein>
<gene>
    <name evidence="1" type="ORF">UVI_02014230</name>
</gene>
<name>A0A1B5KRL6_USTVR</name>
<comment type="caution">
    <text evidence="1">The sequence shown here is derived from an EMBL/GenBank/DDBJ whole genome shotgun (WGS) entry which is preliminary data.</text>
</comment>
<sequence length="152" mass="16185">MAARGAAWVAASDHQAAPWIDASSADSVDDGCVVSAPNQTRRENLHRLLESIGSLADFLSSRAGHSLGRAVCLQAGASKRPYPWSHIAPSSPSLFVCASSYCTAAAEFLWSLESGVWSLESGTRETLERFSLHFQICASCVGKWAALAKTSK</sequence>
<dbReference type="EMBL" id="BBTG02000005">
    <property type="protein sequence ID" value="GAO13417.1"/>
    <property type="molecule type" value="Genomic_DNA"/>
</dbReference>
<accession>A0A1B5KRL6</accession>
<evidence type="ECO:0000313" key="2">
    <source>
        <dbReference type="Proteomes" id="UP000054053"/>
    </source>
</evidence>
<dbReference type="AlphaFoldDB" id="A0A1B5KRL6"/>